<feature type="coiled-coil region" evidence="1">
    <location>
        <begin position="110"/>
        <end position="137"/>
    </location>
</feature>
<dbReference type="Proteomes" id="UP000602510">
    <property type="component" value="Unassembled WGS sequence"/>
</dbReference>
<name>A0A833SJD9_PHYIN</name>
<dbReference type="EMBL" id="WSZM01000447">
    <property type="protein sequence ID" value="KAF4032934.1"/>
    <property type="molecule type" value="Genomic_DNA"/>
</dbReference>
<evidence type="ECO:0000313" key="3">
    <source>
        <dbReference type="EMBL" id="KAF4132402.1"/>
    </source>
</evidence>
<evidence type="ECO:0008006" key="5">
    <source>
        <dbReference type="Google" id="ProtNLM"/>
    </source>
</evidence>
<evidence type="ECO:0000313" key="2">
    <source>
        <dbReference type="EMBL" id="KAF4032934.1"/>
    </source>
</evidence>
<proteinExistence type="predicted"/>
<accession>A0A833SJD9</accession>
<organism evidence="2 4">
    <name type="scientific">Phytophthora infestans</name>
    <name type="common">Potato late blight agent</name>
    <name type="synonym">Botrytis infestans</name>
    <dbReference type="NCBI Taxonomy" id="4787"/>
    <lineage>
        <taxon>Eukaryota</taxon>
        <taxon>Sar</taxon>
        <taxon>Stramenopiles</taxon>
        <taxon>Oomycota</taxon>
        <taxon>Peronosporomycetes</taxon>
        <taxon>Peronosporales</taxon>
        <taxon>Peronosporaceae</taxon>
        <taxon>Phytophthora</taxon>
    </lineage>
</organism>
<evidence type="ECO:0000256" key="1">
    <source>
        <dbReference type="SAM" id="Coils"/>
    </source>
</evidence>
<keyword evidence="1" id="KW-0175">Coiled coil</keyword>
<dbReference type="AlphaFoldDB" id="A0A833SJD9"/>
<keyword evidence="4" id="KW-1185">Reference proteome</keyword>
<evidence type="ECO:0000313" key="4">
    <source>
        <dbReference type="Proteomes" id="UP000602510"/>
    </source>
</evidence>
<dbReference type="Proteomes" id="UP000704712">
    <property type="component" value="Unassembled WGS sequence"/>
</dbReference>
<gene>
    <name evidence="2" type="ORF">GN244_ATG15161</name>
    <name evidence="3" type="ORF">GN958_ATG18372</name>
</gene>
<protein>
    <recommendedName>
        <fullName evidence="5">M96 mating-specific protein family</fullName>
    </recommendedName>
</protein>
<reference evidence="2" key="1">
    <citation type="submission" date="2020-04" db="EMBL/GenBank/DDBJ databases">
        <title>Hybrid Assembly of Korean Phytophthora infestans isolates.</title>
        <authorList>
            <person name="Prokchorchik M."/>
            <person name="Lee Y."/>
            <person name="Seo J."/>
            <person name="Cho J.-H."/>
            <person name="Park Y.-E."/>
            <person name="Jang D.-C."/>
            <person name="Im J.-S."/>
            <person name="Choi J.-G."/>
            <person name="Park H.-J."/>
            <person name="Lee G.-B."/>
            <person name="Lee Y.-G."/>
            <person name="Hong S.-Y."/>
            <person name="Cho K."/>
            <person name="Sohn K.H."/>
        </authorList>
    </citation>
    <scope>NUCLEOTIDE SEQUENCE</scope>
    <source>
        <strain evidence="2">KR_1_A1</strain>
        <strain evidence="3">KR_2_A2</strain>
    </source>
</reference>
<dbReference type="EMBL" id="JAACNO010002550">
    <property type="protein sequence ID" value="KAF4132402.1"/>
    <property type="molecule type" value="Genomic_DNA"/>
</dbReference>
<comment type="caution">
    <text evidence="2">The sequence shown here is derived from an EMBL/GenBank/DDBJ whole genome shotgun (WGS) entry which is preliminary data.</text>
</comment>
<sequence>MDASNSPKLRRIHSLEFHNYQESTPNSIEDDLGIEAPAAAQMVEFFDINKLLSDVSTPFSSAPRPQVLDEGKHEGFVQTEYHYLPDLTSVALTKTASGGDISEASDDSFRETRKDEIIELREAVEVLTEQLDSLKATPCQATQTHNGPGLHLNSQPNQSLWKYAAIRQLGRRRKAEEDNATLREMLEMQVQDAKCLQRILKRRTKIQRDVLSMMKDMLGMKRRKIARSALTPSDNAEIFMKMLREADEIYSRVDTHFAEKGVTALPCPGLKRRTNRSAMNDVVLEMTTRNLLPFSLQKTAKTARVVLNNLGTSGLKRIKDVGIQITFHAQESEESRDTLVMSYFSATPGHPLISGAQVRKVMRMSVEEDCAVFIWKMMAEPKLRGSNASIGYQLQSTLQVVMHSGETPTLSGDDSTQLLIHFSASRYETGDPISAEARQPEHMDSGISLWEKLVEHIPYEIESELISGLCVNV</sequence>